<reference evidence="2" key="2">
    <citation type="submission" date="2020-05" db="UniProtKB">
        <authorList>
            <consortium name="EnsemblMetazoa"/>
        </authorList>
    </citation>
    <scope>IDENTIFICATION</scope>
</reference>
<keyword evidence="3" id="KW-1185">Reference proteome</keyword>
<dbReference type="EMBL" id="KE525341">
    <property type="protein sequence ID" value="KFB48513.1"/>
    <property type="molecule type" value="Genomic_DNA"/>
</dbReference>
<protein>
    <submittedName>
        <fullName evidence="1 2">Uncharacterized protein</fullName>
    </submittedName>
</protein>
<dbReference type="AlphaFoldDB" id="A0A084WE69"/>
<organism evidence="1">
    <name type="scientific">Anopheles sinensis</name>
    <name type="common">Mosquito</name>
    <dbReference type="NCBI Taxonomy" id="74873"/>
    <lineage>
        <taxon>Eukaryota</taxon>
        <taxon>Metazoa</taxon>
        <taxon>Ecdysozoa</taxon>
        <taxon>Arthropoda</taxon>
        <taxon>Hexapoda</taxon>
        <taxon>Insecta</taxon>
        <taxon>Pterygota</taxon>
        <taxon>Neoptera</taxon>
        <taxon>Endopterygota</taxon>
        <taxon>Diptera</taxon>
        <taxon>Nematocera</taxon>
        <taxon>Culicoidea</taxon>
        <taxon>Culicidae</taxon>
        <taxon>Anophelinae</taxon>
        <taxon>Anopheles</taxon>
    </lineage>
</organism>
<gene>
    <name evidence="1" type="ORF">ZHAS_00016777</name>
</gene>
<dbReference type="VEuPathDB" id="VectorBase:ASIC016777"/>
<dbReference type="Proteomes" id="UP000030765">
    <property type="component" value="Unassembled WGS sequence"/>
</dbReference>
<sequence>MAASTFSPLVQHVERHMFGCDSKCNRRRHTIVGQECASAFGSAVSSASPRPIDPHARTDTDTCAGVRLAWFRSVGPSGCLGREIYGFNRSATFCACRRAQTPGCGSFPKGSADPGCVRWDVSPPGGTWTCSNALSHTSVCVAAVSSVTVSYGAK</sequence>
<name>A0A084WE69_ANOSI</name>
<evidence type="ECO:0000313" key="2">
    <source>
        <dbReference type="EnsemblMetazoa" id="ASIC016777-PA"/>
    </source>
</evidence>
<proteinExistence type="predicted"/>
<dbReference type="EMBL" id="ATLV01023175">
    <property type="status" value="NOT_ANNOTATED_CDS"/>
    <property type="molecule type" value="Genomic_DNA"/>
</dbReference>
<dbReference type="EnsemblMetazoa" id="ASIC016777-RA">
    <property type="protein sequence ID" value="ASIC016777-PA"/>
    <property type="gene ID" value="ASIC016777"/>
</dbReference>
<reference evidence="1 3" key="1">
    <citation type="journal article" date="2014" name="BMC Genomics">
        <title>Genome sequence of Anopheles sinensis provides insight into genetics basis of mosquito competence for malaria parasites.</title>
        <authorList>
            <person name="Zhou D."/>
            <person name="Zhang D."/>
            <person name="Ding G."/>
            <person name="Shi L."/>
            <person name="Hou Q."/>
            <person name="Ye Y."/>
            <person name="Xu Y."/>
            <person name="Zhou H."/>
            <person name="Xiong C."/>
            <person name="Li S."/>
            <person name="Yu J."/>
            <person name="Hong S."/>
            <person name="Yu X."/>
            <person name="Zou P."/>
            <person name="Chen C."/>
            <person name="Chang X."/>
            <person name="Wang W."/>
            <person name="Lv Y."/>
            <person name="Sun Y."/>
            <person name="Ma L."/>
            <person name="Shen B."/>
            <person name="Zhu C."/>
        </authorList>
    </citation>
    <scope>NUCLEOTIDE SEQUENCE [LARGE SCALE GENOMIC DNA]</scope>
</reference>
<accession>A0A084WE69</accession>
<evidence type="ECO:0000313" key="3">
    <source>
        <dbReference type="Proteomes" id="UP000030765"/>
    </source>
</evidence>
<evidence type="ECO:0000313" key="1">
    <source>
        <dbReference type="EMBL" id="KFB48513.1"/>
    </source>
</evidence>